<name>A0ABW5RBU6_9BACL</name>
<evidence type="ECO:0000313" key="4">
    <source>
        <dbReference type="Proteomes" id="UP001597497"/>
    </source>
</evidence>
<feature type="transmembrane region" description="Helical" evidence="1">
    <location>
        <begin position="7"/>
        <end position="24"/>
    </location>
</feature>
<dbReference type="Proteomes" id="UP001597497">
    <property type="component" value="Unassembled WGS sequence"/>
</dbReference>
<comment type="caution">
    <text evidence="3">The sequence shown here is derived from an EMBL/GenBank/DDBJ whole genome shotgun (WGS) entry which is preliminary data.</text>
</comment>
<reference evidence="4" key="1">
    <citation type="journal article" date="2019" name="Int. J. Syst. Evol. Microbiol.">
        <title>The Global Catalogue of Microorganisms (GCM) 10K type strain sequencing project: providing services to taxonomists for standard genome sequencing and annotation.</title>
        <authorList>
            <consortium name="The Broad Institute Genomics Platform"/>
            <consortium name="The Broad Institute Genome Sequencing Center for Infectious Disease"/>
            <person name="Wu L."/>
            <person name="Ma J."/>
        </authorList>
    </citation>
    <scope>NUCLEOTIDE SEQUENCE [LARGE SCALE GENOMIC DNA]</scope>
    <source>
        <strain evidence="4">KCTC 33676</strain>
    </source>
</reference>
<dbReference type="InterPro" id="IPR036582">
    <property type="entry name" value="Mao_N_sf"/>
</dbReference>
<dbReference type="PROSITE" id="PS51910">
    <property type="entry name" value="GH18_2"/>
    <property type="match status" value="1"/>
</dbReference>
<keyword evidence="1" id="KW-0472">Membrane</keyword>
<evidence type="ECO:0000259" key="2">
    <source>
        <dbReference type="PROSITE" id="PS51910"/>
    </source>
</evidence>
<dbReference type="Gene3D" id="3.10.50.10">
    <property type="match status" value="1"/>
</dbReference>
<dbReference type="Pfam" id="PF08239">
    <property type="entry name" value="SH3_3"/>
    <property type="match status" value="1"/>
</dbReference>
<dbReference type="SUPFAM" id="SSF55383">
    <property type="entry name" value="Copper amine oxidase, domain N"/>
    <property type="match status" value="1"/>
</dbReference>
<dbReference type="Pfam" id="PF00704">
    <property type="entry name" value="Glyco_hydro_18"/>
    <property type="match status" value="1"/>
</dbReference>
<evidence type="ECO:0000256" key="1">
    <source>
        <dbReference type="SAM" id="Phobius"/>
    </source>
</evidence>
<dbReference type="PANTHER" id="PTHR46066:SF2">
    <property type="entry name" value="CHITINASE DOMAIN-CONTAINING PROTEIN 1"/>
    <property type="match status" value="1"/>
</dbReference>
<dbReference type="SMART" id="SM00287">
    <property type="entry name" value="SH3b"/>
    <property type="match status" value="1"/>
</dbReference>
<sequence>MLKRIKLLLICTIAAVLVTGYFLMKPSPNTERVTVQWEKPTLFYQGEKWEDAIQGSAASLSISMAWLREHVDSYLHYEKESGTVVITTTGKVLNLQTEQWSARMNDQPIELAFPVQVKEDRVYIPVAPITELYQIKVEETESGAVHLYKQGDVHNWGQSAAEESDGTVPVRTEAGIQYPILYDLKPNEEVRLWNEKPEDGWYRVQTPNGLMGYMAEDDLRWTREEIVQATNGQADSSSDPPVVKKPLAEKVNLTWEHVYRTNPDTTQITPMPGVNVISPTWFSIGDYEGNLSNKADTAYVNWAHEQDYQVWALFSNDFTDPDKTSTVLAQHETRMKMIRQLVAFAELYKLDGINLDFENVYLKDRDLLTQFVRELTPMLHEQGLVVSMDVTVRSNSEMWSKFYDRRALSETLDYMIVMTYDEHWASSPKAGSVASIPWVERGIAGILTFDQVPPSKLILGIPLYTRVWTEEEVDGKVEVSSKAVGMETVLNTIREKELTPVYLDDVGQHYVEYEEDGSRKRIWMEDHRSIVNRIEMVKKYDLAGVATWRRGFETADIWPLIEEHLN</sequence>
<dbReference type="EMBL" id="JBHUMM010000042">
    <property type="protein sequence ID" value="MFD2672512.1"/>
    <property type="molecule type" value="Genomic_DNA"/>
</dbReference>
<feature type="domain" description="GH18" evidence="2">
    <location>
        <begin position="223"/>
        <end position="566"/>
    </location>
</feature>
<dbReference type="InterPro" id="IPR012854">
    <property type="entry name" value="Cu_amine_oxidase-like_N"/>
</dbReference>
<keyword evidence="3" id="KW-0378">Hydrolase</keyword>
<dbReference type="SMART" id="SM00636">
    <property type="entry name" value="Glyco_18"/>
    <property type="match status" value="1"/>
</dbReference>
<accession>A0ABW5RBU6</accession>
<dbReference type="Gene3D" id="2.30.30.40">
    <property type="entry name" value="SH3 Domains"/>
    <property type="match status" value="1"/>
</dbReference>
<dbReference type="Pfam" id="PF07833">
    <property type="entry name" value="Cu_amine_oxidN1"/>
    <property type="match status" value="1"/>
</dbReference>
<dbReference type="GO" id="GO:0016787">
    <property type="term" value="F:hydrolase activity"/>
    <property type="evidence" value="ECO:0007669"/>
    <property type="project" value="UniProtKB-KW"/>
</dbReference>
<gene>
    <name evidence="3" type="ORF">ACFSUC_13160</name>
</gene>
<evidence type="ECO:0000313" key="3">
    <source>
        <dbReference type="EMBL" id="MFD2672512.1"/>
    </source>
</evidence>
<dbReference type="RefSeq" id="WP_379930078.1">
    <property type="nucleotide sequence ID" value="NZ_JBHUMM010000042.1"/>
</dbReference>
<dbReference type="InterPro" id="IPR029070">
    <property type="entry name" value="Chitinase_insertion_sf"/>
</dbReference>
<keyword evidence="1" id="KW-0812">Transmembrane</keyword>
<dbReference type="SUPFAM" id="SSF51445">
    <property type="entry name" value="(Trans)glycosidases"/>
    <property type="match status" value="1"/>
</dbReference>
<dbReference type="Gene3D" id="3.20.20.80">
    <property type="entry name" value="Glycosidases"/>
    <property type="match status" value="1"/>
</dbReference>
<dbReference type="Gene3D" id="3.30.457.10">
    <property type="entry name" value="Copper amine oxidase-like, N-terminal domain"/>
    <property type="match status" value="1"/>
</dbReference>
<protein>
    <submittedName>
        <fullName evidence="3">Glycosyl hydrolase family 18 protein</fullName>
    </submittedName>
</protein>
<dbReference type="InterPro" id="IPR001223">
    <property type="entry name" value="Glyco_hydro18_cat"/>
</dbReference>
<dbReference type="PANTHER" id="PTHR46066">
    <property type="entry name" value="CHITINASE DOMAIN-CONTAINING PROTEIN 1 FAMILY MEMBER"/>
    <property type="match status" value="1"/>
</dbReference>
<dbReference type="InterPro" id="IPR017853">
    <property type="entry name" value="GH"/>
</dbReference>
<organism evidence="3 4">
    <name type="scientific">Marinicrinis sediminis</name>
    <dbReference type="NCBI Taxonomy" id="1652465"/>
    <lineage>
        <taxon>Bacteria</taxon>
        <taxon>Bacillati</taxon>
        <taxon>Bacillota</taxon>
        <taxon>Bacilli</taxon>
        <taxon>Bacillales</taxon>
        <taxon>Paenibacillaceae</taxon>
    </lineage>
</organism>
<proteinExistence type="predicted"/>
<keyword evidence="1" id="KW-1133">Transmembrane helix</keyword>
<keyword evidence="4" id="KW-1185">Reference proteome</keyword>
<dbReference type="InterPro" id="IPR011583">
    <property type="entry name" value="Chitinase_II/V-like_cat"/>
</dbReference>
<dbReference type="InterPro" id="IPR003646">
    <property type="entry name" value="SH3-like_bac-type"/>
</dbReference>